<proteinExistence type="predicted"/>
<dbReference type="OrthoDB" id="900814at2"/>
<sequence length="1018" mass="115772">MAGEMRLASFFRLFLLFSWTCIGSQTVYAQPVNLPLEFQHIQESQGLSYNVINSLLQDHDGYLWIGTYEGLNRFDGSHFTVFKASHRAGSLPNNIVHDLCQDKANDLWLATDDGISRRDSRTGQFSAIRLVGTENLGRCMNILCDRKGRIWFSSLNKGLFRLDPATGQITQFKNDPAKPATLSGDYISKNGIVEDPQRDGLWLTTEQNGLNYLDINTGKFFNHKNNPEQLPVFRLHDTSALVLDGTDKLLFSDNTDQRILVYDLVHKTITNSISLTSQTGRSAFPVGTIFVDRKHNLWISSWTYTMFTAEAGSYKVREFFHDVARRTSIAGDFFWAGWQQNDGTIWLGTVNGISYTNPGNAFYQIHDLARMHPSLAHKQGLTSFLEDEVGNWWFFSVDQELLKYESASGQLTVYSLPLPMRQTVWSGQTNLLPGLNPDEIYIRQGKSVSIFNRRTRTFTPFPLPPSLFSHAADLRSMVRQGDWLWLFGTSDVIFRCYLPSGRWQTYPLPFGETKKYRVYSAGLDKTGRLWADVRDKGLIWFSAGQQRFVPFPVQQAGSGYADHLPFTTDAENRLWIPASGQGLLEVDPKRGTSRLWTDQDGLSTNECKAVCADAYGQIWMASLNKFSIINLARSSVQNTTLALNESNIGYTNYMFALRNGNLITTLKNYVVEFMPHRINRQIAPASVLISTLTLPDTTMLVQAHSPAIRLGVSATNFSISYAVLNRVQQHYVYFYTLDGYDDHWVKADARTVANYTKIPGGDYTFRVKAVAGKTETGETTLAVHIDTAFYNTRWFRMALLALLLGLTYWLYLYRTRQTAQLHHFQIQTTRLERDKAQIQYQNLINHLNPHFLFNSLTSLNSLIITKPKDASQFLRKLSTIYRYILQNKDKELVSLQDELTFAQNYIDLQAARFGSDLQISINVDAAYLTHRIVPVTIQNLLENAIKHNILDEESPLYIRIFTENNTLFVANTLQKKDFVETSNKQGLASLKSLYGYLSGREISITQTDTEFTVAVPLL</sequence>
<evidence type="ECO:0000313" key="4">
    <source>
        <dbReference type="EMBL" id="AUD01408.1"/>
    </source>
</evidence>
<dbReference type="Pfam" id="PF07494">
    <property type="entry name" value="Reg_prop"/>
    <property type="match status" value="2"/>
</dbReference>
<dbReference type="KEGG" id="spir:CWM47_06050"/>
<accession>A0A2K8YV22</accession>
<dbReference type="SUPFAM" id="SSF63829">
    <property type="entry name" value="Calcium-dependent phosphotriesterase"/>
    <property type="match status" value="3"/>
</dbReference>
<reference evidence="4 5" key="1">
    <citation type="submission" date="2017-11" db="EMBL/GenBank/DDBJ databases">
        <title>Taxonomic description and genome sequences of Spirosoma HA7 sp. nov., isolated from pollen microhabitat of Corylus avellana.</title>
        <authorList>
            <person name="Ambika Manirajan B."/>
            <person name="Suarez C."/>
            <person name="Ratering S."/>
            <person name="Geissler-Plaum R."/>
            <person name="Cardinale M."/>
            <person name="Sylvia S."/>
        </authorList>
    </citation>
    <scope>NUCLEOTIDE SEQUENCE [LARGE SCALE GENOMIC DNA]</scope>
    <source>
        <strain evidence="4 5">HA7</strain>
    </source>
</reference>
<name>A0A2K8YV22_9BACT</name>
<evidence type="ECO:0000313" key="5">
    <source>
        <dbReference type="Proteomes" id="UP000232883"/>
    </source>
</evidence>
<feature type="domain" description="Signal transduction histidine kinase internal region" evidence="2">
    <location>
        <begin position="839"/>
        <end position="916"/>
    </location>
</feature>
<keyword evidence="1" id="KW-0472">Membrane</keyword>
<evidence type="ECO:0000259" key="3">
    <source>
        <dbReference type="Pfam" id="PF07495"/>
    </source>
</evidence>
<dbReference type="GO" id="GO:0000155">
    <property type="term" value="F:phosphorelay sensor kinase activity"/>
    <property type="evidence" value="ECO:0007669"/>
    <property type="project" value="InterPro"/>
</dbReference>
<dbReference type="Pfam" id="PF06580">
    <property type="entry name" value="His_kinase"/>
    <property type="match status" value="1"/>
</dbReference>
<dbReference type="InterPro" id="IPR011110">
    <property type="entry name" value="Reg_prop"/>
</dbReference>
<evidence type="ECO:0008006" key="6">
    <source>
        <dbReference type="Google" id="ProtNLM"/>
    </source>
</evidence>
<keyword evidence="1" id="KW-0812">Transmembrane</keyword>
<dbReference type="AlphaFoldDB" id="A0A2K8YV22"/>
<evidence type="ECO:0000259" key="2">
    <source>
        <dbReference type="Pfam" id="PF06580"/>
    </source>
</evidence>
<dbReference type="InterPro" id="IPR050640">
    <property type="entry name" value="Bact_2-comp_sensor_kinase"/>
</dbReference>
<gene>
    <name evidence="4" type="ORF">CWM47_06050</name>
</gene>
<dbReference type="Pfam" id="PF07495">
    <property type="entry name" value="Y_Y_Y"/>
    <property type="match status" value="1"/>
</dbReference>
<keyword evidence="5" id="KW-1185">Reference proteome</keyword>
<dbReference type="Gene3D" id="2.130.10.10">
    <property type="entry name" value="YVTN repeat-like/Quinoprotein amine dehydrogenase"/>
    <property type="match status" value="3"/>
</dbReference>
<dbReference type="EMBL" id="CP025096">
    <property type="protein sequence ID" value="AUD01408.1"/>
    <property type="molecule type" value="Genomic_DNA"/>
</dbReference>
<protein>
    <recommendedName>
        <fullName evidence="6">Histidine kinase</fullName>
    </recommendedName>
</protein>
<dbReference type="InterPro" id="IPR015943">
    <property type="entry name" value="WD40/YVTN_repeat-like_dom_sf"/>
</dbReference>
<dbReference type="InterPro" id="IPR013783">
    <property type="entry name" value="Ig-like_fold"/>
</dbReference>
<dbReference type="GO" id="GO:0016020">
    <property type="term" value="C:membrane"/>
    <property type="evidence" value="ECO:0007669"/>
    <property type="project" value="InterPro"/>
</dbReference>
<dbReference type="InterPro" id="IPR011123">
    <property type="entry name" value="Y_Y_Y"/>
</dbReference>
<feature type="transmembrane region" description="Helical" evidence="1">
    <location>
        <begin position="794"/>
        <end position="813"/>
    </location>
</feature>
<dbReference type="PANTHER" id="PTHR34220:SF7">
    <property type="entry name" value="SENSOR HISTIDINE KINASE YPDA"/>
    <property type="match status" value="1"/>
</dbReference>
<keyword evidence="1" id="KW-1133">Transmembrane helix</keyword>
<feature type="domain" description="Two component regulator three Y" evidence="3">
    <location>
        <begin position="730"/>
        <end position="785"/>
    </location>
</feature>
<dbReference type="Gene3D" id="2.60.40.10">
    <property type="entry name" value="Immunoglobulins"/>
    <property type="match status" value="1"/>
</dbReference>
<dbReference type="Proteomes" id="UP000232883">
    <property type="component" value="Chromosome"/>
</dbReference>
<dbReference type="InterPro" id="IPR010559">
    <property type="entry name" value="Sig_transdc_His_kin_internal"/>
</dbReference>
<evidence type="ECO:0000256" key="1">
    <source>
        <dbReference type="SAM" id="Phobius"/>
    </source>
</evidence>
<organism evidence="4 5">
    <name type="scientific">Spirosoma pollinicola</name>
    <dbReference type="NCBI Taxonomy" id="2057025"/>
    <lineage>
        <taxon>Bacteria</taxon>
        <taxon>Pseudomonadati</taxon>
        <taxon>Bacteroidota</taxon>
        <taxon>Cytophagia</taxon>
        <taxon>Cytophagales</taxon>
        <taxon>Cytophagaceae</taxon>
        <taxon>Spirosoma</taxon>
    </lineage>
</organism>
<dbReference type="PANTHER" id="PTHR34220">
    <property type="entry name" value="SENSOR HISTIDINE KINASE YPDA"/>
    <property type="match status" value="1"/>
</dbReference>